<dbReference type="PANTHER" id="PTHR31635:SF196">
    <property type="entry name" value="REVERSE TRANSCRIPTASE DOMAIN-CONTAINING PROTEIN-RELATED"/>
    <property type="match status" value="1"/>
</dbReference>
<sequence>MILAQETTHHIRISKCNKNGLVAIKVDMSKIFDRNIWDFVIAVLKKLNFPDHWLNLVFKCLSSVKYSVLVNGHTSNVLTPSCGVRQGDPLSPILFSICTEALLASLIIAMNNKDIKGVSIARNDPPLTHLLFADDSSFFLNLDLKSISVFVDTLSSYYKDSGQIINNDKSQIFFSPFTPTFAKNRTISTINVKESNGFGKYLGIPLDITINRKQIFVDIIDKIKK</sequence>
<evidence type="ECO:0000313" key="3">
    <source>
        <dbReference type="Proteomes" id="UP001454036"/>
    </source>
</evidence>
<evidence type="ECO:0000313" key="2">
    <source>
        <dbReference type="EMBL" id="GAA0187084.1"/>
    </source>
</evidence>
<comment type="caution">
    <text evidence="2">The sequence shown here is derived from an EMBL/GenBank/DDBJ whole genome shotgun (WGS) entry which is preliminary data.</text>
</comment>
<dbReference type="AlphaFoldDB" id="A0AAV3S2T3"/>
<dbReference type="EMBL" id="BAABME010014342">
    <property type="protein sequence ID" value="GAA0187084.1"/>
    <property type="molecule type" value="Genomic_DNA"/>
</dbReference>
<organism evidence="2 3">
    <name type="scientific">Lithospermum erythrorhizon</name>
    <name type="common">Purple gromwell</name>
    <name type="synonym">Lithospermum officinale var. erythrorhizon</name>
    <dbReference type="NCBI Taxonomy" id="34254"/>
    <lineage>
        <taxon>Eukaryota</taxon>
        <taxon>Viridiplantae</taxon>
        <taxon>Streptophyta</taxon>
        <taxon>Embryophyta</taxon>
        <taxon>Tracheophyta</taxon>
        <taxon>Spermatophyta</taxon>
        <taxon>Magnoliopsida</taxon>
        <taxon>eudicotyledons</taxon>
        <taxon>Gunneridae</taxon>
        <taxon>Pentapetalae</taxon>
        <taxon>asterids</taxon>
        <taxon>lamiids</taxon>
        <taxon>Boraginales</taxon>
        <taxon>Boraginaceae</taxon>
        <taxon>Boraginoideae</taxon>
        <taxon>Lithospermeae</taxon>
        <taxon>Lithospermum</taxon>
    </lineage>
</organism>
<keyword evidence="3" id="KW-1185">Reference proteome</keyword>
<dbReference type="InterPro" id="IPR000477">
    <property type="entry name" value="RT_dom"/>
</dbReference>
<dbReference type="SUPFAM" id="SSF56672">
    <property type="entry name" value="DNA/RNA polymerases"/>
    <property type="match status" value="1"/>
</dbReference>
<dbReference type="Pfam" id="PF00078">
    <property type="entry name" value="RVT_1"/>
    <property type="match status" value="1"/>
</dbReference>
<accession>A0AAV3S2T3</accession>
<proteinExistence type="predicted"/>
<dbReference type="PANTHER" id="PTHR31635">
    <property type="entry name" value="REVERSE TRANSCRIPTASE DOMAIN-CONTAINING PROTEIN-RELATED"/>
    <property type="match status" value="1"/>
</dbReference>
<dbReference type="PROSITE" id="PS50878">
    <property type="entry name" value="RT_POL"/>
    <property type="match status" value="1"/>
</dbReference>
<name>A0AAV3S2T3_LITER</name>
<gene>
    <name evidence="2" type="ORF">LIER_34372</name>
</gene>
<dbReference type="Proteomes" id="UP001454036">
    <property type="component" value="Unassembled WGS sequence"/>
</dbReference>
<reference evidence="2 3" key="1">
    <citation type="submission" date="2024-01" db="EMBL/GenBank/DDBJ databases">
        <title>The complete chloroplast genome sequence of Lithospermum erythrorhizon: insights into the phylogenetic relationship among Boraginaceae species and the maternal lineages of purple gromwells.</title>
        <authorList>
            <person name="Okada T."/>
            <person name="Watanabe K."/>
        </authorList>
    </citation>
    <scope>NUCLEOTIDE SEQUENCE [LARGE SCALE GENOMIC DNA]</scope>
</reference>
<feature type="domain" description="Reverse transcriptase" evidence="1">
    <location>
        <begin position="1"/>
        <end position="206"/>
    </location>
</feature>
<dbReference type="InterPro" id="IPR043502">
    <property type="entry name" value="DNA/RNA_pol_sf"/>
</dbReference>
<protein>
    <recommendedName>
        <fullName evidence="1">Reverse transcriptase domain-containing protein</fullName>
    </recommendedName>
</protein>
<evidence type="ECO:0000259" key="1">
    <source>
        <dbReference type="PROSITE" id="PS50878"/>
    </source>
</evidence>